<dbReference type="AlphaFoldDB" id="A0AA47MJZ6"/>
<evidence type="ECO:0000256" key="1">
    <source>
        <dbReference type="SAM" id="MobiDB-lite"/>
    </source>
</evidence>
<dbReference type="SUPFAM" id="SSF56784">
    <property type="entry name" value="HAD-like"/>
    <property type="match status" value="1"/>
</dbReference>
<dbReference type="InterPro" id="IPR023214">
    <property type="entry name" value="HAD_sf"/>
</dbReference>
<feature type="compositionally biased region" description="Basic and acidic residues" evidence="1">
    <location>
        <begin position="150"/>
        <end position="160"/>
    </location>
</feature>
<feature type="compositionally biased region" description="Low complexity" evidence="1">
    <location>
        <begin position="129"/>
        <end position="146"/>
    </location>
</feature>
<dbReference type="Proteomes" id="UP001174136">
    <property type="component" value="Unassembled WGS sequence"/>
</dbReference>
<reference evidence="2" key="1">
    <citation type="journal article" date="2023" name="Front. Mar. Sci.">
        <title>A new Merluccius polli reference genome to investigate the effects of global change in West African waters.</title>
        <authorList>
            <person name="Mateo J.L."/>
            <person name="Blanco-Fernandez C."/>
            <person name="Garcia-Vazquez E."/>
            <person name="Machado-Schiaffino G."/>
        </authorList>
    </citation>
    <scope>NUCLEOTIDE SEQUENCE</scope>
    <source>
        <strain evidence="2">C29</strain>
        <tissue evidence="2">Fin</tissue>
    </source>
</reference>
<keyword evidence="3" id="KW-1185">Reference proteome</keyword>
<dbReference type="InterPro" id="IPR010036">
    <property type="entry name" value="MDP_1_eu_arc"/>
</dbReference>
<dbReference type="PANTHER" id="PTHR17901">
    <property type="entry name" value="MAGNESIUM-DEPENDENT PHOSPHATASE 1 MDP1"/>
    <property type="match status" value="1"/>
</dbReference>
<accession>A0AA47MJZ6</accession>
<dbReference type="Pfam" id="PF12689">
    <property type="entry name" value="Acid_PPase"/>
    <property type="match status" value="1"/>
</dbReference>
<dbReference type="EMBL" id="JAOPHQ010003748">
    <property type="protein sequence ID" value="KAK0141733.1"/>
    <property type="molecule type" value="Genomic_DNA"/>
</dbReference>
<gene>
    <name evidence="2" type="primary">Mdp1_1</name>
    <name evidence="2" type="ORF">N1851_020595</name>
</gene>
<dbReference type="InterPro" id="IPR036412">
    <property type="entry name" value="HAD-like_sf"/>
</dbReference>
<protein>
    <submittedName>
        <fullName evidence="2">Magnesium-dependent phosphatase 1</fullName>
    </submittedName>
</protein>
<comment type="caution">
    <text evidence="2">The sequence shown here is derived from an EMBL/GenBank/DDBJ whole genome shotgun (WGS) entry which is preliminary data.</text>
</comment>
<name>A0AA47MJZ6_MERPO</name>
<evidence type="ECO:0000313" key="2">
    <source>
        <dbReference type="EMBL" id="KAK0141733.1"/>
    </source>
</evidence>
<sequence>MACDTWTILLCGPFWVDTHVDPPFHKDKNGVVLDSSQKRISLYEDTEKVLKSIHSQDIKIGIASRSGEVDGAKQLLTLFKLNRYICKYQEIYPGSKLTHFKKLHDDSKVEYSDMMFFDDEPRNISEVGRLAPPRSSPSSPASSLSSELNDPARDPRPSNS</sequence>
<dbReference type="Gene3D" id="3.40.50.1000">
    <property type="entry name" value="HAD superfamily/HAD-like"/>
    <property type="match status" value="1"/>
</dbReference>
<dbReference type="GO" id="GO:0003993">
    <property type="term" value="F:acid phosphatase activity"/>
    <property type="evidence" value="ECO:0007669"/>
    <property type="project" value="TreeGrafter"/>
</dbReference>
<proteinExistence type="predicted"/>
<feature type="region of interest" description="Disordered" evidence="1">
    <location>
        <begin position="125"/>
        <end position="160"/>
    </location>
</feature>
<dbReference type="PANTHER" id="PTHR17901:SF14">
    <property type="entry name" value="MAGNESIUM-DEPENDENT PHOSPHATASE 1"/>
    <property type="match status" value="1"/>
</dbReference>
<evidence type="ECO:0000313" key="3">
    <source>
        <dbReference type="Proteomes" id="UP001174136"/>
    </source>
</evidence>
<organism evidence="2 3">
    <name type="scientific">Merluccius polli</name>
    <name type="common">Benguela hake</name>
    <name type="synonym">Merluccius cadenati</name>
    <dbReference type="NCBI Taxonomy" id="89951"/>
    <lineage>
        <taxon>Eukaryota</taxon>
        <taxon>Metazoa</taxon>
        <taxon>Chordata</taxon>
        <taxon>Craniata</taxon>
        <taxon>Vertebrata</taxon>
        <taxon>Euteleostomi</taxon>
        <taxon>Actinopterygii</taxon>
        <taxon>Neopterygii</taxon>
        <taxon>Teleostei</taxon>
        <taxon>Neoteleostei</taxon>
        <taxon>Acanthomorphata</taxon>
        <taxon>Zeiogadaria</taxon>
        <taxon>Gadariae</taxon>
        <taxon>Gadiformes</taxon>
        <taxon>Gadoidei</taxon>
        <taxon>Merlucciidae</taxon>
        <taxon>Merluccius</taxon>
    </lineage>
</organism>